<dbReference type="Proteomes" id="UP000593892">
    <property type="component" value="Chromosome"/>
</dbReference>
<dbReference type="SUPFAM" id="SSF53335">
    <property type="entry name" value="S-adenosyl-L-methionine-dependent methyltransferases"/>
    <property type="match status" value="1"/>
</dbReference>
<proteinExistence type="inferred from homology"/>
<keyword evidence="5" id="KW-0443">Lipid metabolism</keyword>
<dbReference type="Gene3D" id="3.40.50.150">
    <property type="entry name" value="Vaccinia Virus protein VP39"/>
    <property type="match status" value="1"/>
</dbReference>
<dbReference type="CDD" id="cd02440">
    <property type="entry name" value="AdoMet_MTases"/>
    <property type="match status" value="1"/>
</dbReference>
<dbReference type="InterPro" id="IPR003333">
    <property type="entry name" value="CMAS"/>
</dbReference>
<reference evidence="7 8" key="1">
    <citation type="submission" date="2020-10" db="EMBL/GenBank/DDBJ databases">
        <title>Complete genome sequence of Paludibaculum fermentans P105T, a facultatively anaerobic acidobacterium capable of dissimilatory Fe(III) reduction.</title>
        <authorList>
            <person name="Dedysh S.N."/>
            <person name="Beletsky A.V."/>
            <person name="Kulichevskaya I.S."/>
            <person name="Mardanov A.V."/>
            <person name="Ravin N.V."/>
        </authorList>
    </citation>
    <scope>NUCLEOTIDE SEQUENCE [LARGE SCALE GENOMIC DNA]</scope>
    <source>
        <strain evidence="7 8">P105</strain>
    </source>
</reference>
<protein>
    <submittedName>
        <fullName evidence="7">Class I SAM-dependent methyltransferase</fullName>
    </submittedName>
</protein>
<evidence type="ECO:0000256" key="1">
    <source>
        <dbReference type="ARBA" id="ARBA00010815"/>
    </source>
</evidence>
<dbReference type="Pfam" id="PF02353">
    <property type="entry name" value="CMAS"/>
    <property type="match status" value="1"/>
</dbReference>
<accession>A0A7S7NSF2</accession>
<dbReference type="KEGG" id="pfer:IRI77_02775"/>
<keyword evidence="2 7" id="KW-0489">Methyltransferase</keyword>
<evidence type="ECO:0000256" key="4">
    <source>
        <dbReference type="ARBA" id="ARBA00022691"/>
    </source>
</evidence>
<name>A0A7S7NSF2_PALFE</name>
<keyword evidence="8" id="KW-1185">Reference proteome</keyword>
<comment type="similarity">
    <text evidence="1">Belongs to the CFA/CMAS family.</text>
</comment>
<dbReference type="InterPro" id="IPR050723">
    <property type="entry name" value="CFA/CMAS"/>
</dbReference>
<dbReference type="AlphaFoldDB" id="A0A7S7NSF2"/>
<organism evidence="7 8">
    <name type="scientific">Paludibaculum fermentans</name>
    <dbReference type="NCBI Taxonomy" id="1473598"/>
    <lineage>
        <taxon>Bacteria</taxon>
        <taxon>Pseudomonadati</taxon>
        <taxon>Acidobacteriota</taxon>
        <taxon>Terriglobia</taxon>
        <taxon>Bryobacterales</taxon>
        <taxon>Bryobacteraceae</taxon>
        <taxon>Paludibaculum</taxon>
    </lineage>
</organism>
<dbReference type="PIRSF" id="PIRSF003085">
    <property type="entry name" value="CMAS"/>
    <property type="match status" value="1"/>
</dbReference>
<gene>
    <name evidence="7" type="ORF">IRI77_02775</name>
</gene>
<feature type="active site" evidence="6">
    <location>
        <position position="373"/>
    </location>
</feature>
<keyword evidence="4" id="KW-0949">S-adenosyl-L-methionine</keyword>
<evidence type="ECO:0000256" key="3">
    <source>
        <dbReference type="ARBA" id="ARBA00022679"/>
    </source>
</evidence>
<evidence type="ECO:0000313" key="8">
    <source>
        <dbReference type="Proteomes" id="UP000593892"/>
    </source>
</evidence>
<sequence>MNKLAKRMLMRVLEGITASELELVSEGRSHRFGDSGSNLRARLVVHNERFFVRALKGGDTGMGESYMDGDWSSPDLVSLVRLAVRNSAALERSNGFFASLSLFLNNVRHRLRKNTIAGSRRNIQAHYDLSNDFFRLFLDRRMLYSCGWYETPQDSLETAQFQKIDRICRKLQLQPGDHVLEIGTGWGGFALHAARGYGCRVTTTTISRQQYDYAKQLFESAGLDGQIQLLLQDYRLLTGQYDKIVSIEMFEAIGYEHYDDYFAACNRLLKPDGSMLLQTITMNEQRFPAYRKQSDWIQKYIFPGAQLASVRGILDSLANVTSLSMFHCEAMGTHYARTLAAWRERFHRALPQVRQLGFDERFIRMWDYYLAFCEGAFLERHISDVQLMLTKNYNPKTLFQEPWQQQHNVERRGSLVEQ</sequence>
<dbReference type="GO" id="GO:0008168">
    <property type="term" value="F:methyltransferase activity"/>
    <property type="evidence" value="ECO:0007669"/>
    <property type="project" value="UniProtKB-KW"/>
</dbReference>
<dbReference type="RefSeq" id="WP_194450566.1">
    <property type="nucleotide sequence ID" value="NZ_CP063849.1"/>
</dbReference>
<dbReference type="GO" id="GO:0032259">
    <property type="term" value="P:methylation"/>
    <property type="evidence" value="ECO:0007669"/>
    <property type="project" value="UniProtKB-KW"/>
</dbReference>
<evidence type="ECO:0000256" key="2">
    <source>
        <dbReference type="ARBA" id="ARBA00022603"/>
    </source>
</evidence>
<dbReference type="PANTHER" id="PTHR43667">
    <property type="entry name" value="CYCLOPROPANE-FATTY-ACYL-PHOSPHOLIPID SYNTHASE"/>
    <property type="match status" value="1"/>
</dbReference>
<dbReference type="GO" id="GO:0008610">
    <property type="term" value="P:lipid biosynthetic process"/>
    <property type="evidence" value="ECO:0007669"/>
    <property type="project" value="InterPro"/>
</dbReference>
<evidence type="ECO:0000256" key="6">
    <source>
        <dbReference type="PIRSR" id="PIRSR003085-1"/>
    </source>
</evidence>
<evidence type="ECO:0000256" key="5">
    <source>
        <dbReference type="ARBA" id="ARBA00023098"/>
    </source>
</evidence>
<dbReference type="InterPro" id="IPR029063">
    <property type="entry name" value="SAM-dependent_MTases_sf"/>
</dbReference>
<dbReference type="EMBL" id="CP063849">
    <property type="protein sequence ID" value="QOY88903.1"/>
    <property type="molecule type" value="Genomic_DNA"/>
</dbReference>
<dbReference type="PANTHER" id="PTHR43667:SF2">
    <property type="entry name" value="FATTY ACID C-METHYL TRANSFERASE"/>
    <property type="match status" value="1"/>
</dbReference>
<evidence type="ECO:0000313" key="7">
    <source>
        <dbReference type="EMBL" id="QOY88903.1"/>
    </source>
</evidence>
<keyword evidence="3 7" id="KW-0808">Transferase</keyword>